<comment type="cofactor">
    <cofactor evidence="1 8">
        <name>heme</name>
        <dbReference type="ChEBI" id="CHEBI:30413"/>
    </cofactor>
</comment>
<dbReference type="CDD" id="cd11060">
    <property type="entry name" value="CYP57A1-like"/>
    <property type="match status" value="1"/>
</dbReference>
<proteinExistence type="inferred from homology"/>
<evidence type="ECO:0000256" key="1">
    <source>
        <dbReference type="ARBA" id="ARBA00001971"/>
    </source>
</evidence>
<dbReference type="GO" id="GO:0004497">
    <property type="term" value="F:monooxygenase activity"/>
    <property type="evidence" value="ECO:0007669"/>
    <property type="project" value="UniProtKB-KW"/>
</dbReference>
<keyword evidence="5" id="KW-0560">Oxidoreductase</keyword>
<evidence type="ECO:0008006" key="12">
    <source>
        <dbReference type="Google" id="ProtNLM"/>
    </source>
</evidence>
<gene>
    <name evidence="10" type="ORF">JX265_008411</name>
</gene>
<keyword evidence="11" id="KW-1185">Reference proteome</keyword>
<organism evidence="10 11">
    <name type="scientific">Neoarthrinium moseri</name>
    <dbReference type="NCBI Taxonomy" id="1658444"/>
    <lineage>
        <taxon>Eukaryota</taxon>
        <taxon>Fungi</taxon>
        <taxon>Dikarya</taxon>
        <taxon>Ascomycota</taxon>
        <taxon>Pezizomycotina</taxon>
        <taxon>Sordariomycetes</taxon>
        <taxon>Xylariomycetidae</taxon>
        <taxon>Amphisphaeriales</taxon>
        <taxon>Apiosporaceae</taxon>
        <taxon>Neoarthrinium</taxon>
    </lineage>
</organism>
<dbReference type="PANTHER" id="PTHR24305:SF77">
    <property type="entry name" value="CYTOCHROME P450 MONOOXYGENASE"/>
    <property type="match status" value="1"/>
</dbReference>
<dbReference type="InterPro" id="IPR050121">
    <property type="entry name" value="Cytochrome_P450_monoxygenase"/>
</dbReference>
<dbReference type="EMBL" id="JAFIMR010000023">
    <property type="protein sequence ID" value="KAI1864687.1"/>
    <property type="molecule type" value="Genomic_DNA"/>
</dbReference>
<keyword evidence="9" id="KW-0812">Transmembrane</keyword>
<evidence type="ECO:0000256" key="9">
    <source>
        <dbReference type="SAM" id="Phobius"/>
    </source>
</evidence>
<reference evidence="10" key="1">
    <citation type="submission" date="2021-03" db="EMBL/GenBank/DDBJ databases">
        <title>Revisited historic fungal species revealed as producer of novel bioactive compounds through whole genome sequencing and comparative genomics.</title>
        <authorList>
            <person name="Vignolle G.A."/>
            <person name="Hochenegger N."/>
            <person name="Mach R.L."/>
            <person name="Mach-Aigner A.R."/>
            <person name="Javad Rahimi M."/>
            <person name="Salim K.A."/>
            <person name="Chan C.M."/>
            <person name="Lim L.B.L."/>
            <person name="Cai F."/>
            <person name="Druzhinina I.S."/>
            <person name="U'Ren J.M."/>
            <person name="Derntl C."/>
        </authorList>
    </citation>
    <scope>NUCLEOTIDE SEQUENCE</scope>
    <source>
        <strain evidence="10">TUCIM 5799</strain>
    </source>
</reference>
<keyword evidence="9" id="KW-1133">Transmembrane helix</keyword>
<dbReference type="Gene3D" id="1.10.630.10">
    <property type="entry name" value="Cytochrome P450"/>
    <property type="match status" value="1"/>
</dbReference>
<name>A0A9P9WI61_9PEZI</name>
<keyword evidence="9" id="KW-0472">Membrane</keyword>
<keyword evidence="6 8" id="KW-0408">Iron</keyword>
<keyword evidence="7" id="KW-0503">Monooxygenase</keyword>
<accession>A0A9P9WI61</accession>
<evidence type="ECO:0000256" key="6">
    <source>
        <dbReference type="ARBA" id="ARBA00023004"/>
    </source>
</evidence>
<dbReference type="PRINTS" id="PR00463">
    <property type="entry name" value="EP450I"/>
</dbReference>
<dbReference type="SUPFAM" id="SSF48264">
    <property type="entry name" value="Cytochrome P450"/>
    <property type="match status" value="1"/>
</dbReference>
<keyword evidence="4 8" id="KW-0479">Metal-binding</keyword>
<evidence type="ECO:0000313" key="10">
    <source>
        <dbReference type="EMBL" id="KAI1864687.1"/>
    </source>
</evidence>
<dbReference type="InterPro" id="IPR001128">
    <property type="entry name" value="Cyt_P450"/>
</dbReference>
<dbReference type="GO" id="GO:0005506">
    <property type="term" value="F:iron ion binding"/>
    <property type="evidence" value="ECO:0007669"/>
    <property type="project" value="InterPro"/>
</dbReference>
<dbReference type="InterPro" id="IPR036396">
    <property type="entry name" value="Cyt_P450_sf"/>
</dbReference>
<evidence type="ECO:0000256" key="3">
    <source>
        <dbReference type="ARBA" id="ARBA00022617"/>
    </source>
</evidence>
<dbReference type="Pfam" id="PF00067">
    <property type="entry name" value="p450"/>
    <property type="match status" value="1"/>
</dbReference>
<evidence type="ECO:0000313" key="11">
    <source>
        <dbReference type="Proteomes" id="UP000829685"/>
    </source>
</evidence>
<dbReference type="AlphaFoldDB" id="A0A9P9WI61"/>
<dbReference type="Proteomes" id="UP000829685">
    <property type="component" value="Unassembled WGS sequence"/>
</dbReference>
<comment type="similarity">
    <text evidence="2">Belongs to the cytochrome P450 family.</text>
</comment>
<evidence type="ECO:0000256" key="7">
    <source>
        <dbReference type="ARBA" id="ARBA00023033"/>
    </source>
</evidence>
<evidence type="ECO:0000256" key="5">
    <source>
        <dbReference type="ARBA" id="ARBA00023002"/>
    </source>
</evidence>
<comment type="caution">
    <text evidence="10">The sequence shown here is derived from an EMBL/GenBank/DDBJ whole genome shotgun (WGS) entry which is preliminary data.</text>
</comment>
<dbReference type="PANTHER" id="PTHR24305">
    <property type="entry name" value="CYTOCHROME P450"/>
    <property type="match status" value="1"/>
</dbReference>
<dbReference type="GO" id="GO:0016705">
    <property type="term" value="F:oxidoreductase activity, acting on paired donors, with incorporation or reduction of molecular oxygen"/>
    <property type="evidence" value="ECO:0007669"/>
    <property type="project" value="InterPro"/>
</dbReference>
<dbReference type="PRINTS" id="PR00385">
    <property type="entry name" value="P450"/>
</dbReference>
<protein>
    <recommendedName>
        <fullName evidence="12">Pisatin demethylase</fullName>
    </recommendedName>
</protein>
<feature type="binding site" description="axial binding residue" evidence="8">
    <location>
        <position position="452"/>
    </location>
    <ligand>
        <name>heme</name>
        <dbReference type="ChEBI" id="CHEBI:30413"/>
    </ligand>
    <ligandPart>
        <name>Fe</name>
        <dbReference type="ChEBI" id="CHEBI:18248"/>
    </ligandPart>
</feature>
<evidence type="ECO:0000256" key="8">
    <source>
        <dbReference type="PIRSR" id="PIRSR602401-1"/>
    </source>
</evidence>
<evidence type="ECO:0000256" key="4">
    <source>
        <dbReference type="ARBA" id="ARBA00022723"/>
    </source>
</evidence>
<keyword evidence="3 8" id="KW-0349">Heme</keyword>
<dbReference type="InterPro" id="IPR002401">
    <property type="entry name" value="Cyt_P450_E_grp-I"/>
</dbReference>
<sequence>MTLAQLLSGALPTFSPPIWLGLVVSLCILASYAYSWSRLRHIKGPWLGSFSYLWMLYYTTKGKQAVIYRAINQNYGHLARIGPNDLITDDPDIVRRMNAARSPYKRSSWYEALRMNPYQDSLFSMGDTAAHDKLKAQLSFGYGGKENPTIEDGIDEQLGNLHGLIRRKYLSTDTEFRPMDLAMAVQYFTLDTITRIAYGKEFGYLEADSDLHAYIRTSEEQVPFLTAFAEIPWMRILFFSRFVLRFIGPKKTDRKGIGRLLGVADRIIEERLSAGAEEKQDMLSSFIRHGVTRDQLEGELLFQIVAGSDTTATALRGTMLHLMSAPNIYHTLQREIDEAISQGKISSPAKAEEGKELEYLQAVIYEGLRMNIPFSGLCMKQVPPGGDTLLGQFVPGGTRVAHNMLGMQRSRDVFGDDADLFRPERWLGIDAEKKKTMMNVAEMVFGYGRFGCSGKPVAIMELNKAYIEASLERCDPFERQE</sequence>
<evidence type="ECO:0000256" key="2">
    <source>
        <dbReference type="ARBA" id="ARBA00010617"/>
    </source>
</evidence>
<dbReference type="GO" id="GO:0020037">
    <property type="term" value="F:heme binding"/>
    <property type="evidence" value="ECO:0007669"/>
    <property type="project" value="InterPro"/>
</dbReference>
<feature type="transmembrane region" description="Helical" evidence="9">
    <location>
        <begin position="16"/>
        <end position="34"/>
    </location>
</feature>